<reference evidence="1" key="1">
    <citation type="submission" date="2021-10" db="EMBL/GenBank/DDBJ databases">
        <title>Roseicella aerolatum sp. nov., isolated from aerosols of e-waste dismantling site.</title>
        <authorList>
            <person name="Qin T."/>
        </authorList>
    </citation>
    <scope>NUCLEOTIDE SEQUENCE</scope>
    <source>
        <strain evidence="1">GB24</strain>
    </source>
</reference>
<dbReference type="Proteomes" id="UP001139311">
    <property type="component" value="Unassembled WGS sequence"/>
</dbReference>
<protein>
    <submittedName>
        <fullName evidence="1">Uncharacterized protein</fullName>
    </submittedName>
</protein>
<gene>
    <name evidence="1" type="ORF">LHA35_05810</name>
</gene>
<dbReference type="RefSeq" id="WP_226605696.1">
    <property type="nucleotide sequence ID" value="NZ_JAJAQI010000006.1"/>
</dbReference>
<dbReference type="EMBL" id="JAJAQI010000006">
    <property type="protein sequence ID" value="MCB4821244.1"/>
    <property type="molecule type" value="Genomic_DNA"/>
</dbReference>
<dbReference type="AlphaFoldDB" id="A0A9X1L779"/>
<organism evidence="1 2">
    <name type="scientific">Roseicella aerolata</name>
    <dbReference type="NCBI Taxonomy" id="2883479"/>
    <lineage>
        <taxon>Bacteria</taxon>
        <taxon>Pseudomonadati</taxon>
        <taxon>Pseudomonadota</taxon>
        <taxon>Alphaproteobacteria</taxon>
        <taxon>Acetobacterales</taxon>
        <taxon>Roseomonadaceae</taxon>
        <taxon>Roseicella</taxon>
    </lineage>
</organism>
<evidence type="ECO:0000313" key="1">
    <source>
        <dbReference type="EMBL" id="MCB4821244.1"/>
    </source>
</evidence>
<sequence>MRAVEREFAAVAAAATEASGHDEVARHSLGRALEALFDFGERLRTEPQLLEAFLQSRKLPWNKVTEANPYNGLVRLAFPNISKASVSQYSSVLRLAHDTKPATMGFVEWLGHGGGIAGRYGEARLYYNPGAHEVREDARRHRLALARDNLDRMAMSSRVKLIGGRRFIDGYATALVRIADGQAVIVAVLEQNEQKLEPVLLEFGPPEKARQQALVARPLSRLHEAVGLVSALTGDEVQKNERLILVENAMDDGAPICRVSSVCAAHTFPFARVTVPHHAAGIGPNGRYLLDAAGARRFVRAFPGVDEWSIEGPDNGQGACHLNSARCSVPLRPLEPSDRAPPLRTAARPMRHSKHLTLTVDAMTGYLRWIEGVRGRVAKRNLSRRQARPMPERLGLIPVGSAVAVTVEEEPNHEVSLFRLHAGGKIAPERWLSVRDLEAVCRALEPRDIQADGSFVDVEVADAGVALRTPLGGGAVLEVLLPCVISRGMDYAQICEELEPDDGAVPRGGRRRRVRDVA</sequence>
<comment type="caution">
    <text evidence="1">The sequence shown here is derived from an EMBL/GenBank/DDBJ whole genome shotgun (WGS) entry which is preliminary data.</text>
</comment>
<keyword evidence="2" id="KW-1185">Reference proteome</keyword>
<name>A0A9X1L779_9PROT</name>
<accession>A0A9X1L779</accession>
<evidence type="ECO:0000313" key="2">
    <source>
        <dbReference type="Proteomes" id="UP001139311"/>
    </source>
</evidence>
<proteinExistence type="predicted"/>